<feature type="signal peptide" evidence="1">
    <location>
        <begin position="1"/>
        <end position="28"/>
    </location>
</feature>
<sequence length="184" mass="19230">MRTFISPRLLALCGTYLFLLGAPGSIRAADYDFVGAAVFTNIQNGLGRGQDVPYYGIGTSDRTGPNLQTGSIRPTSAPAPVGPATLQFTGEVGAHPLLPFGPKIHIISTADGQIVCTWKATFTIQFVSATDVIFSGDGEFTVTGGTGKYKKATGKFRTLFATGPIPLTSDSAVAGVTQNGKIKR</sequence>
<evidence type="ECO:0000313" key="3">
    <source>
        <dbReference type="Proteomes" id="UP000676565"/>
    </source>
</evidence>
<proteinExistence type="predicted"/>
<dbReference type="RefSeq" id="WP_210656905.1">
    <property type="nucleotide sequence ID" value="NZ_JAGKQQ010000001.1"/>
</dbReference>
<evidence type="ECO:0000313" key="2">
    <source>
        <dbReference type="EMBL" id="MBP3957645.1"/>
    </source>
</evidence>
<comment type="caution">
    <text evidence="2">The sequence shown here is derived from an EMBL/GenBank/DDBJ whole genome shotgun (WGS) entry which is preliminary data.</text>
</comment>
<accession>A0ABS5BVH8</accession>
<feature type="chain" id="PRO_5045049359" evidence="1">
    <location>
        <begin position="29"/>
        <end position="184"/>
    </location>
</feature>
<evidence type="ECO:0000256" key="1">
    <source>
        <dbReference type="SAM" id="SignalP"/>
    </source>
</evidence>
<keyword evidence="1" id="KW-0732">Signal</keyword>
<dbReference type="Proteomes" id="UP000676565">
    <property type="component" value="Unassembled WGS sequence"/>
</dbReference>
<gene>
    <name evidence="2" type="ORF">J8F10_20540</name>
</gene>
<name>A0ABS5BVH8_9BACT</name>
<keyword evidence="3" id="KW-1185">Reference proteome</keyword>
<reference evidence="2 3" key="1">
    <citation type="submission" date="2021-04" db="EMBL/GenBank/DDBJ databases">
        <authorList>
            <person name="Ivanova A."/>
        </authorList>
    </citation>
    <scope>NUCLEOTIDE SEQUENCE [LARGE SCALE GENOMIC DNA]</scope>
    <source>
        <strain evidence="2 3">G18</strain>
    </source>
</reference>
<protein>
    <submittedName>
        <fullName evidence="2">Uncharacterized protein</fullName>
    </submittedName>
</protein>
<dbReference type="EMBL" id="JAGKQQ010000001">
    <property type="protein sequence ID" value="MBP3957645.1"/>
    <property type="molecule type" value="Genomic_DNA"/>
</dbReference>
<organism evidence="2 3">
    <name type="scientific">Gemmata palustris</name>
    <dbReference type="NCBI Taxonomy" id="2822762"/>
    <lineage>
        <taxon>Bacteria</taxon>
        <taxon>Pseudomonadati</taxon>
        <taxon>Planctomycetota</taxon>
        <taxon>Planctomycetia</taxon>
        <taxon>Gemmatales</taxon>
        <taxon>Gemmataceae</taxon>
        <taxon>Gemmata</taxon>
    </lineage>
</organism>